<feature type="region of interest" description="Disordered" evidence="1">
    <location>
        <begin position="238"/>
        <end position="289"/>
    </location>
</feature>
<accession>A0A1E1LXA9</accession>
<feature type="compositionally biased region" description="Polar residues" evidence="1">
    <location>
        <begin position="267"/>
        <end position="288"/>
    </location>
</feature>
<evidence type="ECO:0000313" key="3">
    <source>
        <dbReference type="Proteomes" id="UP000177625"/>
    </source>
</evidence>
<feature type="compositionally biased region" description="Polar residues" evidence="1">
    <location>
        <begin position="65"/>
        <end position="75"/>
    </location>
</feature>
<feature type="compositionally biased region" description="Basic and acidic residues" evidence="1">
    <location>
        <begin position="301"/>
        <end position="313"/>
    </location>
</feature>
<feature type="region of interest" description="Disordered" evidence="1">
    <location>
        <begin position="63"/>
        <end position="168"/>
    </location>
</feature>
<protein>
    <submittedName>
        <fullName evidence="2">Uncharacterized protein</fullName>
    </submittedName>
</protein>
<feature type="compositionally biased region" description="Polar residues" evidence="1">
    <location>
        <begin position="691"/>
        <end position="715"/>
    </location>
</feature>
<feature type="compositionally biased region" description="Polar residues" evidence="1">
    <location>
        <begin position="10"/>
        <end position="23"/>
    </location>
</feature>
<feature type="compositionally biased region" description="Polar residues" evidence="1">
    <location>
        <begin position="595"/>
        <end position="606"/>
    </location>
</feature>
<feature type="region of interest" description="Disordered" evidence="1">
    <location>
        <begin position="643"/>
        <end position="746"/>
    </location>
</feature>
<proteinExistence type="predicted"/>
<feature type="region of interest" description="Disordered" evidence="1">
    <location>
        <begin position="581"/>
        <end position="606"/>
    </location>
</feature>
<feature type="compositionally biased region" description="Polar residues" evidence="1">
    <location>
        <begin position="722"/>
        <end position="737"/>
    </location>
</feature>
<organism evidence="2 3">
    <name type="scientific">Rhynchosporium secalis</name>
    <name type="common">Barley scald fungus</name>
    <dbReference type="NCBI Taxonomy" id="38038"/>
    <lineage>
        <taxon>Eukaryota</taxon>
        <taxon>Fungi</taxon>
        <taxon>Dikarya</taxon>
        <taxon>Ascomycota</taxon>
        <taxon>Pezizomycotina</taxon>
        <taxon>Leotiomycetes</taxon>
        <taxon>Helotiales</taxon>
        <taxon>Ploettnerulaceae</taxon>
        <taxon>Rhynchosporium</taxon>
    </lineage>
</organism>
<name>A0A1E1LXA9_RHYSE</name>
<feature type="region of interest" description="Disordered" evidence="1">
    <location>
        <begin position="1"/>
        <end position="27"/>
    </location>
</feature>
<evidence type="ECO:0000313" key="2">
    <source>
        <dbReference type="EMBL" id="CZT41494.1"/>
    </source>
</evidence>
<dbReference type="Proteomes" id="UP000177625">
    <property type="component" value="Unassembled WGS sequence"/>
</dbReference>
<dbReference type="AlphaFoldDB" id="A0A1E1LXA9"/>
<feature type="region of interest" description="Disordered" evidence="1">
    <location>
        <begin position="478"/>
        <end position="511"/>
    </location>
</feature>
<feature type="compositionally biased region" description="Polar residues" evidence="1">
    <location>
        <begin position="491"/>
        <end position="501"/>
    </location>
</feature>
<gene>
    <name evidence="2" type="ORF">RSE6_01237</name>
</gene>
<feature type="compositionally biased region" description="Polar residues" evidence="1">
    <location>
        <begin position="315"/>
        <end position="333"/>
    </location>
</feature>
<feature type="compositionally biased region" description="Basic and acidic residues" evidence="1">
    <location>
        <begin position="101"/>
        <end position="112"/>
    </location>
</feature>
<reference evidence="3" key="1">
    <citation type="submission" date="2016-03" db="EMBL/GenBank/DDBJ databases">
        <authorList>
            <person name="Guldener U."/>
        </authorList>
    </citation>
    <scope>NUCLEOTIDE SEQUENCE [LARGE SCALE GENOMIC DNA]</scope>
</reference>
<dbReference type="EMBL" id="FJVC01000036">
    <property type="protein sequence ID" value="CZT41494.1"/>
    <property type="molecule type" value="Genomic_DNA"/>
</dbReference>
<sequence>MNWTGGGLQRHSTANSKSIALQRQKQHFARAQQKLRTGGIVYKNSPAKFSVFGIDVRDRERLDQKVSSTRYSSSLKGEIRSQRSQAGLASTAYLPPPENWARPRDQSQEHESYSCQRLFIKGDPSPVLEDDVYNATPPPRPMKRKRNDSESDVASMSQGGRREKESLSDIKKRLLRRGDWVGITTQKPLQLAFGSVEDANDIGRRRKVTIGQKAKYRSAQSHIISPFAARSRLLEYQSGDTRQPQRTHIPAPDVRISIGGRTVPPGVSSSIGQRRGPSTSGRKNSRAVSSDFLLLDNDSFRPFHNKEHSRPPTERSAQTSLLVESSPRAASQHSSDRASEQTPSRQAIDGNDGSSQHGIVAQENGWTGVTARSLAKLQRNFQKLPSSDDLQSSRPKKHITPAIDLRQILRSVQEVFSSSSASMRYPKPQSSRISVLLREESSLLAESRVAQVGIQEPKLPSSRLLQNEMWQRWVLPQSQGEEDNEGLPDSTWGSQSISPGVSGTPPVRLPSISISDEEANSSELEEPLHHDQLYVGHGDTTNLLIDDDTSNEEEDDCDGYEDDCTEVSHVDINSQYNEISNRKCTPSIDGKGNAERTSGFTDSKNNDQPIEFWPLDLPAVMPQIALNSSEDPDEVWRKFVFGSSATSESRSPSVAEPFESIVAHPSSGRDLDADFRSTTSLRPTECGDSQAIDNSSNNFSSYDRAQSGLQHSSPQVDGRTNVHATNGSAPPSSSEKAPTTMAVHAKSQSSISYGAYSDSPRPQRGFVFSKPKPFVGQKSHLDAPLNEEPLYIGRGLRENNKKDSQGLKSKRAAILKFADIDEQDELESIEDG</sequence>
<keyword evidence="3" id="KW-1185">Reference proteome</keyword>
<evidence type="ECO:0000256" key="1">
    <source>
        <dbReference type="SAM" id="MobiDB-lite"/>
    </source>
</evidence>
<feature type="region of interest" description="Disordered" evidence="1">
    <location>
        <begin position="301"/>
        <end position="359"/>
    </location>
</feature>
<feature type="compositionally biased region" description="Polar residues" evidence="1">
    <location>
        <begin position="643"/>
        <end position="652"/>
    </location>
</feature>